<dbReference type="GO" id="GO:0051087">
    <property type="term" value="F:protein-folding chaperone binding"/>
    <property type="evidence" value="ECO:0007669"/>
    <property type="project" value="InterPro"/>
</dbReference>
<gene>
    <name evidence="4" type="primary">grpE</name>
    <name evidence="9" type="ORF">Lyticum_00192</name>
</gene>
<dbReference type="RefSeq" id="WP_322498464.1">
    <property type="nucleotide sequence ID" value="NZ_JARGYU010000001.1"/>
</dbReference>
<dbReference type="AlphaFoldDB" id="A0AAE4VL11"/>
<protein>
    <recommendedName>
        <fullName evidence="4 5">Protein GrpE</fullName>
    </recommendedName>
    <alternativeName>
        <fullName evidence="4">HSP-70 cofactor</fullName>
    </alternativeName>
</protein>
<sequence length="223" mass="25796">MSNKTIQDILQKRKHKNIYGQKNPSSGNNNSYEKEIKNDNNNTDDNNINNNIKINDNEIENHKKDDNNDYYQQQIAKLENDNKQLKEVILREKAENENLRRRYEREISNAESYGITKFARDIVEILENLHRAKSHIKISEENKSIIEGFEMNIKIFEESITKHGIKRVSPLGEQFDPKYHQAVAHINGTGEQGSIADVIQAGYILNDRILKPALVAVIKKDIV</sequence>
<keyword evidence="4" id="KW-0963">Cytoplasm</keyword>
<keyword evidence="10" id="KW-1185">Reference proteome</keyword>
<comment type="similarity">
    <text evidence="1 4 6">Belongs to the GrpE family.</text>
</comment>
<dbReference type="GO" id="GO:0042803">
    <property type="term" value="F:protein homodimerization activity"/>
    <property type="evidence" value="ECO:0007669"/>
    <property type="project" value="InterPro"/>
</dbReference>
<evidence type="ECO:0000256" key="3">
    <source>
        <dbReference type="ARBA" id="ARBA00023186"/>
    </source>
</evidence>
<feature type="coiled-coil region" evidence="7">
    <location>
        <begin position="61"/>
        <end position="113"/>
    </location>
</feature>
<comment type="subcellular location">
    <subcellularLocation>
        <location evidence="4">Cytoplasm</location>
    </subcellularLocation>
</comment>
<accession>A0AAE4VL11</accession>
<dbReference type="GO" id="GO:0005737">
    <property type="term" value="C:cytoplasm"/>
    <property type="evidence" value="ECO:0007669"/>
    <property type="project" value="UniProtKB-SubCell"/>
</dbReference>
<feature type="compositionally biased region" description="Polar residues" evidence="8">
    <location>
        <begin position="20"/>
        <end position="31"/>
    </location>
</feature>
<dbReference type="PRINTS" id="PR00773">
    <property type="entry name" value="GRPEPROTEIN"/>
</dbReference>
<evidence type="ECO:0000256" key="1">
    <source>
        <dbReference type="ARBA" id="ARBA00009054"/>
    </source>
</evidence>
<dbReference type="Gene3D" id="3.90.20.20">
    <property type="match status" value="1"/>
</dbReference>
<dbReference type="PANTHER" id="PTHR21237:SF23">
    <property type="entry name" value="GRPE PROTEIN HOMOLOG, MITOCHONDRIAL"/>
    <property type="match status" value="1"/>
</dbReference>
<evidence type="ECO:0000256" key="7">
    <source>
        <dbReference type="SAM" id="Coils"/>
    </source>
</evidence>
<keyword evidence="3 4" id="KW-0143">Chaperone</keyword>
<dbReference type="Proteomes" id="UP001289135">
    <property type="component" value="Unassembled WGS sequence"/>
</dbReference>
<keyword evidence="7" id="KW-0175">Coiled coil</keyword>
<dbReference type="PROSITE" id="PS01071">
    <property type="entry name" value="GRPE"/>
    <property type="match status" value="1"/>
</dbReference>
<evidence type="ECO:0000256" key="6">
    <source>
        <dbReference type="RuleBase" id="RU004478"/>
    </source>
</evidence>
<evidence type="ECO:0000256" key="5">
    <source>
        <dbReference type="RuleBase" id="RU000639"/>
    </source>
</evidence>
<dbReference type="InterPro" id="IPR013805">
    <property type="entry name" value="GrpE_CC"/>
</dbReference>
<evidence type="ECO:0000256" key="8">
    <source>
        <dbReference type="SAM" id="MobiDB-lite"/>
    </source>
</evidence>
<organism evidence="9 10">
    <name type="scientific">Lyticum sinuosum</name>
    <dbReference type="NCBI Taxonomy" id="1332059"/>
    <lineage>
        <taxon>Bacteria</taxon>
        <taxon>Pseudomonadati</taxon>
        <taxon>Pseudomonadota</taxon>
        <taxon>Alphaproteobacteria</taxon>
        <taxon>Rickettsiales</taxon>
        <taxon>Lyticum</taxon>
    </lineage>
</organism>
<evidence type="ECO:0000256" key="4">
    <source>
        <dbReference type="HAMAP-Rule" id="MF_01151"/>
    </source>
</evidence>
<evidence type="ECO:0000313" key="9">
    <source>
        <dbReference type="EMBL" id="MDZ5761032.1"/>
    </source>
</evidence>
<dbReference type="SUPFAM" id="SSF58014">
    <property type="entry name" value="Coiled-coil domain of nucleotide exchange factor GrpE"/>
    <property type="match status" value="1"/>
</dbReference>
<feature type="compositionally biased region" description="Low complexity" evidence="8">
    <location>
        <begin position="39"/>
        <end position="50"/>
    </location>
</feature>
<dbReference type="GO" id="GO:0000774">
    <property type="term" value="F:adenyl-nucleotide exchange factor activity"/>
    <property type="evidence" value="ECO:0007669"/>
    <property type="project" value="InterPro"/>
</dbReference>
<dbReference type="GO" id="GO:0051082">
    <property type="term" value="F:unfolded protein binding"/>
    <property type="evidence" value="ECO:0007669"/>
    <property type="project" value="TreeGrafter"/>
</dbReference>
<keyword evidence="2 4" id="KW-0346">Stress response</keyword>
<dbReference type="EMBL" id="JARGYU010000001">
    <property type="protein sequence ID" value="MDZ5761032.1"/>
    <property type="molecule type" value="Genomic_DNA"/>
</dbReference>
<proteinExistence type="inferred from homology"/>
<dbReference type="InterPro" id="IPR009012">
    <property type="entry name" value="GrpE_head"/>
</dbReference>
<reference evidence="9" key="1">
    <citation type="submission" date="2023-02" db="EMBL/GenBank/DDBJ databases">
        <title>Host association and intracellularity evolved multiple times independently in the Rickettsiales.</title>
        <authorList>
            <person name="Castelli M."/>
            <person name="Nardi T."/>
            <person name="Gammuto L."/>
            <person name="Bellinzona G."/>
            <person name="Sabaneyeva E."/>
            <person name="Potekhin A."/>
            <person name="Serra V."/>
            <person name="Petroni G."/>
            <person name="Sassera D."/>
        </authorList>
    </citation>
    <scope>NUCLEOTIDE SEQUENCE</scope>
    <source>
        <strain evidence="9">USBL-36I1</strain>
    </source>
</reference>
<dbReference type="HAMAP" id="MF_01151">
    <property type="entry name" value="GrpE"/>
    <property type="match status" value="1"/>
</dbReference>
<comment type="caution">
    <text evidence="9">The sequence shown here is derived from an EMBL/GenBank/DDBJ whole genome shotgun (WGS) entry which is preliminary data.</text>
</comment>
<comment type="function">
    <text evidence="4 5">Participates actively in the response to hyperosmotic and heat shock by preventing the aggregation of stress-denatured proteins, in association with DnaK and GrpE. It is the nucleotide exchange factor for DnaK and may function as a thermosensor. Unfolded proteins bind initially to DnaJ; upon interaction with the DnaJ-bound protein, DnaK hydrolyzes its bound ATP, resulting in the formation of a stable complex. GrpE releases ADP from DnaK; ATP binding to DnaK triggers the release of the substrate protein, thus completing the reaction cycle. Several rounds of ATP-dependent interactions between DnaJ, DnaK and GrpE are required for fully efficient folding.</text>
</comment>
<comment type="subunit">
    <text evidence="4">Homodimer.</text>
</comment>
<dbReference type="Pfam" id="PF01025">
    <property type="entry name" value="GrpE"/>
    <property type="match status" value="1"/>
</dbReference>
<name>A0AAE4VL11_9RICK</name>
<dbReference type="GO" id="GO:0006457">
    <property type="term" value="P:protein folding"/>
    <property type="evidence" value="ECO:0007669"/>
    <property type="project" value="InterPro"/>
</dbReference>
<dbReference type="SUPFAM" id="SSF51064">
    <property type="entry name" value="Head domain of nucleotide exchange factor GrpE"/>
    <property type="match status" value="1"/>
</dbReference>
<dbReference type="Gene3D" id="2.30.22.10">
    <property type="entry name" value="Head domain of nucleotide exchange factor GrpE"/>
    <property type="match status" value="1"/>
</dbReference>
<evidence type="ECO:0000256" key="2">
    <source>
        <dbReference type="ARBA" id="ARBA00023016"/>
    </source>
</evidence>
<dbReference type="CDD" id="cd00446">
    <property type="entry name" value="GrpE"/>
    <property type="match status" value="1"/>
</dbReference>
<dbReference type="InterPro" id="IPR000740">
    <property type="entry name" value="GrpE"/>
</dbReference>
<feature type="region of interest" description="Disordered" evidence="8">
    <location>
        <begin position="1"/>
        <end position="50"/>
    </location>
</feature>
<dbReference type="PANTHER" id="PTHR21237">
    <property type="entry name" value="GRPE PROTEIN"/>
    <property type="match status" value="1"/>
</dbReference>
<evidence type="ECO:0000313" key="10">
    <source>
        <dbReference type="Proteomes" id="UP001289135"/>
    </source>
</evidence>